<dbReference type="GO" id="GO:0008714">
    <property type="term" value="F:AMP nucleosidase activity"/>
    <property type="evidence" value="ECO:0007669"/>
    <property type="project" value="UniProtKB-EC"/>
</dbReference>
<organism evidence="4 5">
    <name type="scientific">Legionella nautarum</name>
    <dbReference type="NCBI Taxonomy" id="45070"/>
    <lineage>
        <taxon>Bacteria</taxon>
        <taxon>Pseudomonadati</taxon>
        <taxon>Pseudomonadota</taxon>
        <taxon>Gammaproteobacteria</taxon>
        <taxon>Legionellales</taxon>
        <taxon>Legionellaceae</taxon>
        <taxon>Legionella</taxon>
    </lineage>
</organism>
<keyword evidence="5" id="KW-1185">Reference proteome</keyword>
<dbReference type="AlphaFoldDB" id="A0A0W0X3M4"/>
<dbReference type="STRING" id="45070.Lnau_0325"/>
<dbReference type="PANTHER" id="PTHR31223:SF70">
    <property type="entry name" value="LOG FAMILY PROTEIN YJL055W"/>
    <property type="match status" value="1"/>
</dbReference>
<reference evidence="4 5" key="1">
    <citation type="submission" date="2015-11" db="EMBL/GenBank/DDBJ databases">
        <title>Genomic analysis of 38 Legionella species identifies large and diverse effector repertoires.</title>
        <authorList>
            <person name="Burstein D."/>
            <person name="Amaro F."/>
            <person name="Zusman T."/>
            <person name="Lifshitz Z."/>
            <person name="Cohen O."/>
            <person name="Gilbert J.A."/>
            <person name="Pupko T."/>
            <person name="Shuman H.A."/>
            <person name="Segal G."/>
        </authorList>
    </citation>
    <scope>NUCLEOTIDE SEQUENCE [LARGE SCALE GENOMIC DNA]</scope>
    <source>
        <strain evidence="4 5">ATCC 49506</strain>
    </source>
</reference>
<keyword evidence="3" id="KW-0378">Hydrolase</keyword>
<dbReference type="GO" id="GO:0009691">
    <property type="term" value="P:cytokinin biosynthetic process"/>
    <property type="evidence" value="ECO:0007669"/>
    <property type="project" value="UniProtKB-UniRule"/>
</dbReference>
<comment type="catalytic activity">
    <reaction evidence="1">
        <text>AMP + H2O = D-ribose 5-phosphate + adenine</text>
        <dbReference type="Rhea" id="RHEA:20129"/>
        <dbReference type="ChEBI" id="CHEBI:15377"/>
        <dbReference type="ChEBI" id="CHEBI:16708"/>
        <dbReference type="ChEBI" id="CHEBI:78346"/>
        <dbReference type="ChEBI" id="CHEBI:456215"/>
        <dbReference type="EC" id="3.2.2.4"/>
    </reaction>
</comment>
<dbReference type="NCBIfam" id="TIGR00730">
    <property type="entry name" value="Rossman fold protein, TIGR00730 family"/>
    <property type="match status" value="1"/>
</dbReference>
<dbReference type="InterPro" id="IPR005269">
    <property type="entry name" value="LOG"/>
</dbReference>
<dbReference type="InterPro" id="IPR031100">
    <property type="entry name" value="LOG_fam"/>
</dbReference>
<proteinExistence type="inferred from homology"/>
<comment type="caution">
    <text evidence="4">The sequence shown here is derived from an EMBL/GenBank/DDBJ whole genome shotgun (WGS) entry which is preliminary data.</text>
</comment>
<comment type="similarity">
    <text evidence="2 3">Belongs to the LOG family.</text>
</comment>
<evidence type="ECO:0000256" key="3">
    <source>
        <dbReference type="RuleBase" id="RU363015"/>
    </source>
</evidence>
<accession>A0A0W0X3M4</accession>
<evidence type="ECO:0000256" key="1">
    <source>
        <dbReference type="ARBA" id="ARBA00000274"/>
    </source>
</evidence>
<protein>
    <recommendedName>
        <fullName evidence="3">Cytokinin riboside 5'-monophosphate phosphoribohydrolase</fullName>
        <ecNumber evidence="3">3.2.2.n1</ecNumber>
    </recommendedName>
</protein>
<evidence type="ECO:0000256" key="2">
    <source>
        <dbReference type="ARBA" id="ARBA00006763"/>
    </source>
</evidence>
<dbReference type="SUPFAM" id="SSF102405">
    <property type="entry name" value="MCP/YpsA-like"/>
    <property type="match status" value="1"/>
</dbReference>
<dbReference type="Gene3D" id="3.40.50.450">
    <property type="match status" value="1"/>
</dbReference>
<evidence type="ECO:0000313" key="4">
    <source>
        <dbReference type="EMBL" id="KTD39126.1"/>
    </source>
</evidence>
<dbReference type="RefSeq" id="WP_058503411.1">
    <property type="nucleotide sequence ID" value="NZ_CAAAIF010000019.1"/>
</dbReference>
<dbReference type="PANTHER" id="PTHR31223">
    <property type="entry name" value="LOG FAMILY PROTEIN YJL055W"/>
    <property type="match status" value="1"/>
</dbReference>
<gene>
    <name evidence="4" type="ORF">Lnau_0325</name>
</gene>
<dbReference type="OrthoDB" id="9801098at2"/>
<name>A0A0W0X3M4_9GAMM</name>
<dbReference type="EC" id="3.2.2.n1" evidence="3"/>
<keyword evidence="3" id="KW-0203">Cytokinin biosynthesis</keyword>
<sequence>MQSICVYLGAKFGNSTLFKDVVVQLAKQLADSNIRLVYGGSGLGLMGLLATSVIDLGGKVTGIIPENLIALEKPLTSLDELIITKNMQERKMLMQQKADAFIVMPGGLGTLEEAFDTWNAIKIGSFNKPFGFLNIDGYFDGLFSFIVNAEKHGYISKKQAQIPKINDCPSLLLSELSTCCSLTLAPPEYTSHN</sequence>
<dbReference type="PATRIC" id="fig|45070.6.peg.338"/>
<dbReference type="Pfam" id="PF03641">
    <property type="entry name" value="Lysine_decarbox"/>
    <property type="match status" value="1"/>
</dbReference>
<dbReference type="EMBL" id="LNYO01000003">
    <property type="protein sequence ID" value="KTD39126.1"/>
    <property type="molecule type" value="Genomic_DNA"/>
</dbReference>
<dbReference type="GO" id="GO:0005829">
    <property type="term" value="C:cytosol"/>
    <property type="evidence" value="ECO:0007669"/>
    <property type="project" value="TreeGrafter"/>
</dbReference>
<dbReference type="Proteomes" id="UP000054725">
    <property type="component" value="Unassembled WGS sequence"/>
</dbReference>
<evidence type="ECO:0000313" key="5">
    <source>
        <dbReference type="Proteomes" id="UP000054725"/>
    </source>
</evidence>